<feature type="region of interest" description="Disordered" evidence="1">
    <location>
        <begin position="1"/>
        <end position="158"/>
    </location>
</feature>
<feature type="region of interest" description="Disordered" evidence="1">
    <location>
        <begin position="202"/>
        <end position="238"/>
    </location>
</feature>
<organism evidence="2 3">
    <name type="scientific">Prorocentrum cordatum</name>
    <dbReference type="NCBI Taxonomy" id="2364126"/>
    <lineage>
        <taxon>Eukaryota</taxon>
        <taxon>Sar</taxon>
        <taxon>Alveolata</taxon>
        <taxon>Dinophyceae</taxon>
        <taxon>Prorocentrales</taxon>
        <taxon>Prorocentraceae</taxon>
        <taxon>Prorocentrum</taxon>
    </lineage>
</organism>
<feature type="compositionally biased region" description="Basic and acidic residues" evidence="1">
    <location>
        <begin position="95"/>
        <end position="134"/>
    </location>
</feature>
<evidence type="ECO:0000256" key="1">
    <source>
        <dbReference type="SAM" id="MobiDB-lite"/>
    </source>
</evidence>
<feature type="non-terminal residue" evidence="2">
    <location>
        <position position="1"/>
    </location>
</feature>
<feature type="compositionally biased region" description="Basic and acidic residues" evidence="1">
    <location>
        <begin position="38"/>
        <end position="87"/>
    </location>
</feature>
<dbReference type="EMBL" id="CAUYUJ010002811">
    <property type="protein sequence ID" value="CAK0802470.1"/>
    <property type="molecule type" value="Genomic_DNA"/>
</dbReference>
<dbReference type="Proteomes" id="UP001189429">
    <property type="component" value="Unassembled WGS sequence"/>
</dbReference>
<gene>
    <name evidence="2" type="ORF">PCOR1329_LOCUS9987</name>
</gene>
<feature type="compositionally biased region" description="Basic and acidic residues" evidence="1">
    <location>
        <begin position="12"/>
        <end position="26"/>
    </location>
</feature>
<sequence length="238" mass="26441">SAPQRVPCDFRSAIDRQRSHVDEKGLKWTSAPEESQDEALRREAEHHEAGRRAMAEAERKAKEEAELKAREDAERKAREEADRKAAEEAELEAAEEAKRKAREEAELKAREEAEQKAREDAEQKAREEEERQAAEEAAQEAAEEEHTEEGKVDVKGKSVKWRVGLTNFPRIEEFESPAFHLGDYGPVHLRLRGTGGDECQLSLHAEGARPSGARRRPRLSSPRGGLGAAGSGGTATTC</sequence>
<proteinExistence type="predicted"/>
<accession>A0ABN9Q9I1</accession>
<evidence type="ECO:0000313" key="3">
    <source>
        <dbReference type="Proteomes" id="UP001189429"/>
    </source>
</evidence>
<keyword evidence="3" id="KW-1185">Reference proteome</keyword>
<protein>
    <submittedName>
        <fullName evidence="2">Uncharacterized protein</fullName>
    </submittedName>
</protein>
<name>A0ABN9Q9I1_9DINO</name>
<reference evidence="2" key="1">
    <citation type="submission" date="2023-10" db="EMBL/GenBank/DDBJ databases">
        <authorList>
            <person name="Chen Y."/>
            <person name="Shah S."/>
            <person name="Dougan E. K."/>
            <person name="Thang M."/>
            <person name="Chan C."/>
        </authorList>
    </citation>
    <scope>NUCLEOTIDE SEQUENCE [LARGE SCALE GENOMIC DNA]</scope>
</reference>
<evidence type="ECO:0000313" key="2">
    <source>
        <dbReference type="EMBL" id="CAK0802470.1"/>
    </source>
</evidence>
<comment type="caution">
    <text evidence="2">The sequence shown here is derived from an EMBL/GenBank/DDBJ whole genome shotgun (WGS) entry which is preliminary data.</text>
</comment>
<feature type="compositionally biased region" description="Acidic residues" evidence="1">
    <location>
        <begin position="137"/>
        <end position="147"/>
    </location>
</feature>
<feature type="compositionally biased region" description="Gly residues" evidence="1">
    <location>
        <begin position="224"/>
        <end position="238"/>
    </location>
</feature>